<dbReference type="PROSITE" id="PS50113">
    <property type="entry name" value="PAC"/>
    <property type="match status" value="1"/>
</dbReference>
<reference evidence="9 10" key="1">
    <citation type="submission" date="2022-04" db="EMBL/GenBank/DDBJ databases">
        <title>Roseobacter sp. WL0113 is a bacterium isolated from neritic sediment.</title>
        <authorList>
            <person name="Wang L."/>
            <person name="He W."/>
            <person name="Zhang D.-F."/>
        </authorList>
    </citation>
    <scope>NUCLEOTIDE SEQUENCE [LARGE SCALE GENOMIC DNA]</scope>
    <source>
        <strain evidence="9 10">WL0113</strain>
    </source>
</reference>
<evidence type="ECO:0000259" key="6">
    <source>
        <dbReference type="PROSITE" id="PS50111"/>
    </source>
</evidence>
<accession>A0ABT3BJV6</accession>
<evidence type="ECO:0000256" key="3">
    <source>
        <dbReference type="PROSITE-ProRule" id="PRU00284"/>
    </source>
</evidence>
<dbReference type="CDD" id="cd00130">
    <property type="entry name" value="PAS"/>
    <property type="match status" value="1"/>
</dbReference>
<feature type="domain" description="HAMP" evidence="8">
    <location>
        <begin position="204"/>
        <end position="257"/>
    </location>
</feature>
<dbReference type="InterPro" id="IPR004090">
    <property type="entry name" value="Chemotax_Me-accpt_rcpt"/>
</dbReference>
<gene>
    <name evidence="9" type="ORF">MUB52_19580</name>
</gene>
<evidence type="ECO:0000256" key="5">
    <source>
        <dbReference type="SAM" id="Phobius"/>
    </source>
</evidence>
<evidence type="ECO:0000256" key="4">
    <source>
        <dbReference type="SAM" id="MobiDB-lite"/>
    </source>
</evidence>
<proteinExistence type="inferred from homology"/>
<dbReference type="CDD" id="cd11386">
    <property type="entry name" value="MCP_signal"/>
    <property type="match status" value="1"/>
</dbReference>
<dbReference type="Gene3D" id="6.10.340.10">
    <property type="match status" value="1"/>
</dbReference>
<comment type="similarity">
    <text evidence="2">Belongs to the methyl-accepting chemotaxis (MCP) protein family.</text>
</comment>
<keyword evidence="1" id="KW-0145">Chemotaxis</keyword>
<dbReference type="SUPFAM" id="SSF58104">
    <property type="entry name" value="Methyl-accepting chemotaxis protein (MCP) signaling domain"/>
    <property type="match status" value="1"/>
</dbReference>
<dbReference type="Gene3D" id="3.30.450.20">
    <property type="entry name" value="PAS domain"/>
    <property type="match status" value="2"/>
</dbReference>
<dbReference type="PRINTS" id="PR00260">
    <property type="entry name" value="CHEMTRNSDUCR"/>
</dbReference>
<dbReference type="SMART" id="SM00283">
    <property type="entry name" value="MA"/>
    <property type="match status" value="1"/>
</dbReference>
<keyword evidence="3" id="KW-0807">Transducer</keyword>
<dbReference type="InterPro" id="IPR000014">
    <property type="entry name" value="PAS"/>
</dbReference>
<feature type="transmembrane region" description="Helical" evidence="5">
    <location>
        <begin position="21"/>
        <end position="43"/>
    </location>
</feature>
<dbReference type="Pfam" id="PF00672">
    <property type="entry name" value="HAMP"/>
    <property type="match status" value="1"/>
</dbReference>
<evidence type="ECO:0000256" key="1">
    <source>
        <dbReference type="ARBA" id="ARBA00022500"/>
    </source>
</evidence>
<keyword evidence="5" id="KW-0472">Membrane</keyword>
<dbReference type="Gene3D" id="1.10.287.950">
    <property type="entry name" value="Methyl-accepting chemotaxis protein"/>
    <property type="match status" value="1"/>
</dbReference>
<dbReference type="InterPro" id="IPR051310">
    <property type="entry name" value="MCP_chemotaxis"/>
</dbReference>
<dbReference type="CDD" id="cd06225">
    <property type="entry name" value="HAMP"/>
    <property type="match status" value="1"/>
</dbReference>
<dbReference type="Pfam" id="PF13426">
    <property type="entry name" value="PAS_9"/>
    <property type="match status" value="1"/>
</dbReference>
<dbReference type="EMBL" id="JALIEB010000018">
    <property type="protein sequence ID" value="MCV3273639.1"/>
    <property type="molecule type" value="Genomic_DNA"/>
</dbReference>
<dbReference type="RefSeq" id="WP_263845851.1">
    <property type="nucleotide sequence ID" value="NZ_JALIEB010000018.1"/>
</dbReference>
<feature type="region of interest" description="Disordered" evidence="4">
    <location>
        <begin position="801"/>
        <end position="826"/>
    </location>
</feature>
<organism evidence="9 10">
    <name type="scientific">Roseobacter sinensis</name>
    <dbReference type="NCBI Taxonomy" id="2931391"/>
    <lineage>
        <taxon>Bacteria</taxon>
        <taxon>Pseudomonadati</taxon>
        <taxon>Pseudomonadota</taxon>
        <taxon>Alphaproteobacteria</taxon>
        <taxon>Rhodobacterales</taxon>
        <taxon>Roseobacteraceae</taxon>
        <taxon>Roseobacter</taxon>
    </lineage>
</organism>
<dbReference type="Proteomes" id="UP001208690">
    <property type="component" value="Unassembled WGS sequence"/>
</dbReference>
<evidence type="ECO:0000259" key="7">
    <source>
        <dbReference type="PROSITE" id="PS50113"/>
    </source>
</evidence>
<dbReference type="PROSITE" id="PS50111">
    <property type="entry name" value="CHEMOTAXIS_TRANSDUC_2"/>
    <property type="match status" value="1"/>
</dbReference>
<dbReference type="InterPro" id="IPR035965">
    <property type="entry name" value="PAS-like_dom_sf"/>
</dbReference>
<evidence type="ECO:0000313" key="10">
    <source>
        <dbReference type="Proteomes" id="UP001208690"/>
    </source>
</evidence>
<keyword evidence="5" id="KW-1133">Transmembrane helix</keyword>
<protein>
    <submittedName>
        <fullName evidence="9">Methyl-accepting chemotaxis protein</fullName>
    </submittedName>
</protein>
<dbReference type="PANTHER" id="PTHR43531:SF11">
    <property type="entry name" value="METHYL-ACCEPTING CHEMOTAXIS PROTEIN 3"/>
    <property type="match status" value="1"/>
</dbReference>
<dbReference type="InterPro" id="IPR000700">
    <property type="entry name" value="PAS-assoc_C"/>
</dbReference>
<dbReference type="SMART" id="SM00304">
    <property type="entry name" value="HAMP"/>
    <property type="match status" value="2"/>
</dbReference>
<evidence type="ECO:0000259" key="8">
    <source>
        <dbReference type="PROSITE" id="PS50885"/>
    </source>
</evidence>
<dbReference type="SUPFAM" id="SSF158472">
    <property type="entry name" value="HAMP domain-like"/>
    <property type="match status" value="1"/>
</dbReference>
<dbReference type="PANTHER" id="PTHR43531">
    <property type="entry name" value="PROTEIN ICFG"/>
    <property type="match status" value="1"/>
</dbReference>
<keyword evidence="5" id="KW-0812">Transmembrane</keyword>
<dbReference type="SUPFAM" id="SSF55785">
    <property type="entry name" value="PYP-like sensor domain (PAS domain)"/>
    <property type="match status" value="1"/>
</dbReference>
<comment type="caution">
    <text evidence="9">The sequence shown here is derived from an EMBL/GenBank/DDBJ whole genome shotgun (WGS) entry which is preliminary data.</text>
</comment>
<evidence type="ECO:0000313" key="9">
    <source>
        <dbReference type="EMBL" id="MCV3273639.1"/>
    </source>
</evidence>
<dbReference type="InterPro" id="IPR004089">
    <property type="entry name" value="MCPsignal_dom"/>
</dbReference>
<dbReference type="Pfam" id="PF00015">
    <property type="entry name" value="MCPsignal"/>
    <property type="match status" value="1"/>
</dbReference>
<sequence length="826" mass="87620">MDKSETGSKKKVIKRWRMPDSIYLKCLIALAVSTALTIGLVTYKSIKATETIAAGSILKLGGEVVSQLGERAAPALRFRKTEDIDAVLRATLDGLEGSVSGALVLAADGEVVAEQMLEGFSSADLRQTAERALQEGVLLQNPERLIVAAPVKFGQNAEIIGVIALDWRTDVLGALVIEQKKTSVLLAAGVGLLMLLIVGFMIKRMVARPLLAIAGSMREVADGNYQVEIPKYRRGNEIGIVARALEQFRDQLHGSEQARKDAAMKSTALDAGSAAIMIADQDFNIVYASRAVLNLLREHSDVISSRISGFDPDAIVGQSIDIFHKRAEMQRRMLEALGPEGHNANLEMDDITLELKISRIDGEDGERIGYVVEWADVSQQRLNSAVLKSLDSNQARAEFGHDGGLVDANAAFRTLAGLSDETETCNFADVVFVGNMPADPKEPMFSEFEIRTKAGTSSYALGGLSPVFYSNGDLKRTVLIAADVTEERRQKAAATEERERLQMEQDAMIDALSGALSVLAEGDLAVRITTAFAGANDKIRQDFNVAVERLEEAITSVISSATTMRSEVEGVASAAAELSKRTESQAATLEETAAAISEISASVTSSAEGARDAHSVVGAAQDNAQTSGGVVRDAVSAMGKIASSSSEITSIVKVIDDIAFQTNLLALNAGVEAARAGDAGRGFAVVASEVRALAQRSSDAANEISSLIATSSENVDLGVKLVGDAGDALEQIIASISDISGYVSQIAGASEEQSHSIAEINSAMSQLDQVTQENAAMFEETTAASQSLSQIANELTDRVQRFSSKKSESGPVQAGQMLQADTRSIA</sequence>
<feature type="domain" description="Methyl-accepting transducer" evidence="6">
    <location>
        <begin position="560"/>
        <end position="789"/>
    </location>
</feature>
<feature type="domain" description="PAC" evidence="7">
    <location>
        <begin position="444"/>
        <end position="496"/>
    </location>
</feature>
<dbReference type="InterPro" id="IPR003660">
    <property type="entry name" value="HAMP_dom"/>
</dbReference>
<feature type="domain" description="HAMP" evidence="8">
    <location>
        <begin position="509"/>
        <end position="555"/>
    </location>
</feature>
<evidence type="ECO:0000256" key="2">
    <source>
        <dbReference type="ARBA" id="ARBA00029447"/>
    </source>
</evidence>
<keyword evidence="10" id="KW-1185">Reference proteome</keyword>
<dbReference type="PROSITE" id="PS50885">
    <property type="entry name" value="HAMP"/>
    <property type="match status" value="2"/>
</dbReference>
<name>A0ABT3BJV6_9RHOB</name>